<gene>
    <name evidence="2" type="ORF">AUP69_12855</name>
</gene>
<accession>A0AB36IB34</accession>
<sequence>MASGYGLGFEPVRGLEPILEGHFSCVLGNGFGLLGAERHIKPRVLAYRGPLVWICTSQASKRTKKSKTFRESRASWSIPDMPTPLAHQDAQMHPATMKVAGCFRYQTET</sequence>
<proteinExistence type="predicted"/>
<dbReference type="Proteomes" id="UP000186091">
    <property type="component" value="Unassembled WGS sequence"/>
</dbReference>
<protein>
    <submittedName>
        <fullName evidence="2">Uncharacterized protein</fullName>
    </submittedName>
</protein>
<evidence type="ECO:0000313" key="2">
    <source>
        <dbReference type="EMBL" id="OKX77899.1"/>
    </source>
</evidence>
<feature type="region of interest" description="Disordered" evidence="1">
    <location>
        <begin position="64"/>
        <end position="90"/>
    </location>
</feature>
<evidence type="ECO:0000313" key="3">
    <source>
        <dbReference type="Proteomes" id="UP000186091"/>
    </source>
</evidence>
<dbReference type="AlphaFoldDB" id="A0AB36IB34"/>
<reference evidence="2 3" key="1">
    <citation type="submission" date="2015-12" db="EMBL/GenBank/DDBJ databases">
        <title>Genome sequence of Corynebacterium AS 1.542.</title>
        <authorList>
            <person name="Yang J."/>
            <person name="Yang S."/>
        </authorList>
    </citation>
    <scope>NUCLEOTIDE SEQUENCE [LARGE SCALE GENOMIC DNA]</scope>
    <source>
        <strain evidence="2 3">AS 1.542</strain>
    </source>
</reference>
<name>A0AB36IB34_CORGT</name>
<comment type="caution">
    <text evidence="2">The sequence shown here is derived from an EMBL/GenBank/DDBJ whole genome shotgun (WGS) entry which is preliminary data.</text>
</comment>
<evidence type="ECO:0000256" key="1">
    <source>
        <dbReference type="SAM" id="MobiDB-lite"/>
    </source>
</evidence>
<organism evidence="2 3">
    <name type="scientific">Corynebacterium glutamicum</name>
    <name type="common">Brevibacterium saccharolyticum</name>
    <dbReference type="NCBI Taxonomy" id="1718"/>
    <lineage>
        <taxon>Bacteria</taxon>
        <taxon>Bacillati</taxon>
        <taxon>Actinomycetota</taxon>
        <taxon>Actinomycetes</taxon>
        <taxon>Mycobacteriales</taxon>
        <taxon>Corynebacteriaceae</taxon>
        <taxon>Corynebacterium</taxon>
    </lineage>
</organism>
<dbReference type="EMBL" id="LOQT01000027">
    <property type="protein sequence ID" value="OKX77899.1"/>
    <property type="molecule type" value="Genomic_DNA"/>
</dbReference>